<comment type="caution">
    <text evidence="2">The sequence shown here is derived from an EMBL/GenBank/DDBJ whole genome shotgun (WGS) entry which is preliminary data.</text>
</comment>
<gene>
    <name evidence="2" type="ORF">NP493_424g00000</name>
</gene>
<name>A0AAD9NSJ8_RIDPI</name>
<keyword evidence="3" id="KW-1185">Reference proteome</keyword>
<feature type="compositionally biased region" description="Basic and acidic residues" evidence="1">
    <location>
        <begin position="1"/>
        <end position="14"/>
    </location>
</feature>
<feature type="compositionally biased region" description="Polar residues" evidence="1">
    <location>
        <begin position="15"/>
        <end position="29"/>
    </location>
</feature>
<accession>A0AAD9NSJ8</accession>
<feature type="compositionally biased region" description="Polar residues" evidence="1">
    <location>
        <begin position="204"/>
        <end position="239"/>
    </location>
</feature>
<organism evidence="2 3">
    <name type="scientific">Ridgeia piscesae</name>
    <name type="common">Tubeworm</name>
    <dbReference type="NCBI Taxonomy" id="27915"/>
    <lineage>
        <taxon>Eukaryota</taxon>
        <taxon>Metazoa</taxon>
        <taxon>Spiralia</taxon>
        <taxon>Lophotrochozoa</taxon>
        <taxon>Annelida</taxon>
        <taxon>Polychaeta</taxon>
        <taxon>Sedentaria</taxon>
        <taxon>Canalipalpata</taxon>
        <taxon>Sabellida</taxon>
        <taxon>Siboglinidae</taxon>
        <taxon>Ridgeia</taxon>
    </lineage>
</organism>
<proteinExistence type="predicted"/>
<evidence type="ECO:0000313" key="2">
    <source>
        <dbReference type="EMBL" id="KAK2180850.1"/>
    </source>
</evidence>
<feature type="region of interest" description="Disordered" evidence="1">
    <location>
        <begin position="1"/>
        <end position="29"/>
    </location>
</feature>
<dbReference type="EMBL" id="JAODUO010000423">
    <property type="protein sequence ID" value="KAK2180850.1"/>
    <property type="molecule type" value="Genomic_DNA"/>
</dbReference>
<dbReference type="AlphaFoldDB" id="A0AAD9NSJ8"/>
<feature type="region of interest" description="Disordered" evidence="1">
    <location>
        <begin position="203"/>
        <end position="286"/>
    </location>
</feature>
<evidence type="ECO:0000313" key="3">
    <source>
        <dbReference type="Proteomes" id="UP001209878"/>
    </source>
</evidence>
<sequence length="374" mass="40494">MKIDSGHHDNKRNPSSDNMADTGSANVCHQWTKSGGDIAAQRKLEERMLKLGLLENKKYFEQLLSEKLERSIAHRDAGSGEPSKPGRRRRPLRERANSMAQQMTNVIRAKVINDDNGRRVYTVNVLMGEFTQDVRHVTTGHVVVLSGSTPAGGGPKLSKDVTIEFPDGVDMDELSMAFVAGVYKLRVPFRYRRDSLPVTHALSAPTNDRTLSNGSTRSTCRTMSGSSGYDTLSCVSTPSAPVDSDNENDDEKVFQLNSDPQITELQNGVTRNTPDDTAPVDENTAASVDDTTASVDDISPVDDTTASVVDTTAPVDDISPVDDTTASVVDTTAPVDDISPVDDTTASVVDTTASVVDTTAFLTIYRLLTTQQRL</sequence>
<evidence type="ECO:0000256" key="1">
    <source>
        <dbReference type="SAM" id="MobiDB-lite"/>
    </source>
</evidence>
<dbReference type="Proteomes" id="UP001209878">
    <property type="component" value="Unassembled WGS sequence"/>
</dbReference>
<feature type="compositionally biased region" description="Polar residues" evidence="1">
    <location>
        <begin position="255"/>
        <end position="272"/>
    </location>
</feature>
<feature type="region of interest" description="Disordered" evidence="1">
    <location>
        <begin position="74"/>
        <end position="93"/>
    </location>
</feature>
<reference evidence="2" key="1">
    <citation type="journal article" date="2023" name="Mol. Biol. Evol.">
        <title>Third-Generation Sequencing Reveals the Adaptive Role of the Epigenome in Three Deep-Sea Polychaetes.</title>
        <authorList>
            <person name="Perez M."/>
            <person name="Aroh O."/>
            <person name="Sun Y."/>
            <person name="Lan Y."/>
            <person name="Juniper S.K."/>
            <person name="Young C.R."/>
            <person name="Angers B."/>
            <person name="Qian P.Y."/>
        </authorList>
    </citation>
    <scope>NUCLEOTIDE SEQUENCE</scope>
    <source>
        <strain evidence="2">R07B-5</strain>
    </source>
</reference>
<protein>
    <submittedName>
        <fullName evidence="2">Uncharacterized protein</fullName>
    </submittedName>
</protein>